<dbReference type="AlphaFoldDB" id="A0AAF3FQJ9"/>
<proteinExistence type="predicted"/>
<protein>
    <submittedName>
        <fullName evidence="3">Uncharacterized protein</fullName>
    </submittedName>
</protein>
<dbReference type="WBParaSite" id="MBELARI_LOCUS8379">
    <property type="protein sequence ID" value="MBELARI_LOCUS8379"/>
    <property type="gene ID" value="MBELARI_LOCUS8379"/>
</dbReference>
<dbReference type="Proteomes" id="UP000887575">
    <property type="component" value="Unassembled WGS sequence"/>
</dbReference>
<keyword evidence="2" id="KW-1185">Reference proteome</keyword>
<feature type="compositionally biased region" description="Basic and acidic residues" evidence="1">
    <location>
        <begin position="1"/>
        <end position="17"/>
    </location>
</feature>
<reference evidence="3" key="1">
    <citation type="submission" date="2024-02" db="UniProtKB">
        <authorList>
            <consortium name="WormBaseParasite"/>
        </authorList>
    </citation>
    <scope>IDENTIFICATION</scope>
</reference>
<name>A0AAF3FQJ9_9BILA</name>
<accession>A0AAF3FQJ9</accession>
<sequence>MLDEVKAAGKDVAKPTKGDQTAKIPGPSQADGNVLIFYLHYSRLFRSSPRWSATTHRRHEDLRLRTDVLNQHLWRQLTVNSLLC</sequence>
<evidence type="ECO:0000313" key="2">
    <source>
        <dbReference type="Proteomes" id="UP000887575"/>
    </source>
</evidence>
<organism evidence="2 3">
    <name type="scientific">Mesorhabditis belari</name>
    <dbReference type="NCBI Taxonomy" id="2138241"/>
    <lineage>
        <taxon>Eukaryota</taxon>
        <taxon>Metazoa</taxon>
        <taxon>Ecdysozoa</taxon>
        <taxon>Nematoda</taxon>
        <taxon>Chromadorea</taxon>
        <taxon>Rhabditida</taxon>
        <taxon>Rhabditina</taxon>
        <taxon>Rhabditomorpha</taxon>
        <taxon>Rhabditoidea</taxon>
        <taxon>Rhabditidae</taxon>
        <taxon>Mesorhabditinae</taxon>
        <taxon>Mesorhabditis</taxon>
    </lineage>
</organism>
<feature type="region of interest" description="Disordered" evidence="1">
    <location>
        <begin position="1"/>
        <end position="26"/>
    </location>
</feature>
<evidence type="ECO:0000313" key="3">
    <source>
        <dbReference type="WBParaSite" id="MBELARI_LOCUS8379"/>
    </source>
</evidence>
<evidence type="ECO:0000256" key="1">
    <source>
        <dbReference type="SAM" id="MobiDB-lite"/>
    </source>
</evidence>